<protein>
    <submittedName>
        <fullName evidence="1">Uncharacterized protein</fullName>
    </submittedName>
</protein>
<name>A0A6H5IU23_9HYME</name>
<evidence type="ECO:0000313" key="1">
    <source>
        <dbReference type="EMBL" id="CAB0039171.1"/>
    </source>
</evidence>
<gene>
    <name evidence="1" type="ORF">TBRA_LOCUS10928</name>
</gene>
<evidence type="ECO:0000313" key="2">
    <source>
        <dbReference type="Proteomes" id="UP000479190"/>
    </source>
</evidence>
<reference evidence="1 2" key="1">
    <citation type="submission" date="2020-02" db="EMBL/GenBank/DDBJ databases">
        <authorList>
            <person name="Ferguson B K."/>
        </authorList>
    </citation>
    <scope>NUCLEOTIDE SEQUENCE [LARGE SCALE GENOMIC DNA]</scope>
</reference>
<dbReference type="Proteomes" id="UP000479190">
    <property type="component" value="Unassembled WGS sequence"/>
</dbReference>
<sequence>MTIIQILSANIVHYANEGRQRLRSSTLYVSQHAPDRIALPIDLYYNDKRADRRVRRGHRAETLRARRIINDRRRCCSESICLVLPLLRAEIYRGREYNGRRRRMHRLRAVSKTPSVAVHTCPLAPRAVGCSSLDDSRGSRCSLHFAAAAA</sequence>
<dbReference type="AlphaFoldDB" id="A0A6H5IU23"/>
<organism evidence="1 2">
    <name type="scientific">Trichogramma brassicae</name>
    <dbReference type="NCBI Taxonomy" id="86971"/>
    <lineage>
        <taxon>Eukaryota</taxon>
        <taxon>Metazoa</taxon>
        <taxon>Ecdysozoa</taxon>
        <taxon>Arthropoda</taxon>
        <taxon>Hexapoda</taxon>
        <taxon>Insecta</taxon>
        <taxon>Pterygota</taxon>
        <taxon>Neoptera</taxon>
        <taxon>Endopterygota</taxon>
        <taxon>Hymenoptera</taxon>
        <taxon>Apocrita</taxon>
        <taxon>Proctotrupomorpha</taxon>
        <taxon>Chalcidoidea</taxon>
        <taxon>Trichogrammatidae</taxon>
        <taxon>Trichogramma</taxon>
    </lineage>
</organism>
<accession>A0A6H5IU23</accession>
<keyword evidence="2" id="KW-1185">Reference proteome</keyword>
<proteinExistence type="predicted"/>
<dbReference type="EMBL" id="CADCXV010000942">
    <property type="protein sequence ID" value="CAB0039171.1"/>
    <property type="molecule type" value="Genomic_DNA"/>
</dbReference>